<accession>A0A3A1VIX2</accession>
<evidence type="ECO:0000256" key="8">
    <source>
        <dbReference type="ARBA" id="ARBA00048779"/>
    </source>
</evidence>
<comment type="caution">
    <text evidence="12">The sequence shown here is derived from an EMBL/GenBank/DDBJ whole genome shotgun (WGS) entry which is preliminary data.</text>
</comment>
<dbReference type="OrthoDB" id="9773461at2"/>
<dbReference type="Gene3D" id="3.20.20.220">
    <property type="match status" value="1"/>
</dbReference>
<dbReference type="EMBL" id="QXQA01000001">
    <property type="protein sequence ID" value="RIX60411.1"/>
    <property type="molecule type" value="Genomic_DNA"/>
</dbReference>
<dbReference type="Proteomes" id="UP000266482">
    <property type="component" value="Unassembled WGS sequence"/>
</dbReference>
<keyword evidence="4 10" id="KW-0547">Nucleotide-binding</keyword>
<feature type="binding site" evidence="9">
    <location>
        <position position="285"/>
    </location>
    <ligand>
        <name>substrate</name>
    </ligand>
</feature>
<evidence type="ECO:0000256" key="5">
    <source>
        <dbReference type="ARBA" id="ARBA00022827"/>
    </source>
</evidence>
<evidence type="ECO:0000256" key="1">
    <source>
        <dbReference type="ARBA" id="ARBA00004739"/>
    </source>
</evidence>
<keyword evidence="6" id="KW-0560">Oxidoreductase</keyword>
<evidence type="ECO:0000256" key="4">
    <source>
        <dbReference type="ARBA" id="ARBA00022741"/>
    </source>
</evidence>
<gene>
    <name evidence="12" type="ORF">D3P08_02300</name>
</gene>
<evidence type="ECO:0000313" key="12">
    <source>
        <dbReference type="EMBL" id="RIX60411.1"/>
    </source>
</evidence>
<dbReference type="InterPro" id="IPR015659">
    <property type="entry name" value="Proline_oxidase"/>
</dbReference>
<keyword evidence="5 10" id="KW-0274">FAD</keyword>
<feature type="binding site" evidence="10">
    <location>
        <begin position="223"/>
        <end position="224"/>
    </location>
    <ligand>
        <name>FAD</name>
        <dbReference type="ChEBI" id="CHEBI:57692"/>
    </ligand>
</feature>
<dbReference type="EC" id="1.5.5.2" evidence="2"/>
<dbReference type="UniPathway" id="UPA00261">
    <property type="reaction ID" value="UER00373"/>
</dbReference>
<feature type="domain" description="Proline dehydrogenase" evidence="11">
    <location>
        <begin position="44"/>
        <end position="296"/>
    </location>
</feature>
<dbReference type="GO" id="GO:0000166">
    <property type="term" value="F:nucleotide binding"/>
    <property type="evidence" value="ECO:0007669"/>
    <property type="project" value="UniProtKB-KW"/>
</dbReference>
<comment type="catalytic activity">
    <reaction evidence="8">
        <text>L-proline + a quinone = (S)-1-pyrroline-5-carboxylate + a quinol + H(+)</text>
        <dbReference type="Rhea" id="RHEA:23784"/>
        <dbReference type="ChEBI" id="CHEBI:15378"/>
        <dbReference type="ChEBI" id="CHEBI:17388"/>
        <dbReference type="ChEBI" id="CHEBI:24646"/>
        <dbReference type="ChEBI" id="CHEBI:60039"/>
        <dbReference type="ChEBI" id="CHEBI:132124"/>
        <dbReference type="EC" id="1.5.5.2"/>
    </reaction>
</comment>
<evidence type="ECO:0000256" key="2">
    <source>
        <dbReference type="ARBA" id="ARBA00012695"/>
    </source>
</evidence>
<feature type="binding site" evidence="10">
    <location>
        <begin position="185"/>
        <end position="187"/>
    </location>
    <ligand>
        <name>FAD</name>
        <dbReference type="ChEBI" id="CHEBI:57692"/>
    </ligand>
</feature>
<organism evidence="12 13">
    <name type="scientific">Paenibacillus nanensis</name>
    <dbReference type="NCBI Taxonomy" id="393251"/>
    <lineage>
        <taxon>Bacteria</taxon>
        <taxon>Bacillati</taxon>
        <taxon>Bacillota</taxon>
        <taxon>Bacilli</taxon>
        <taxon>Bacillales</taxon>
        <taxon>Paenibacillaceae</taxon>
        <taxon>Paenibacillus</taxon>
    </lineage>
</organism>
<evidence type="ECO:0000256" key="6">
    <source>
        <dbReference type="ARBA" id="ARBA00023002"/>
    </source>
</evidence>
<feature type="binding site" evidence="10">
    <location>
        <position position="133"/>
    </location>
    <ligand>
        <name>FAD</name>
        <dbReference type="ChEBI" id="CHEBI:57692"/>
    </ligand>
</feature>
<dbReference type="InterPro" id="IPR029041">
    <property type="entry name" value="FAD-linked_oxidoreductase-like"/>
</dbReference>
<dbReference type="InterPro" id="IPR002872">
    <property type="entry name" value="Proline_DH_dom"/>
</dbReference>
<protein>
    <recommendedName>
        <fullName evidence="2">proline dehydrogenase</fullName>
        <ecNumber evidence="2">1.5.5.2</ecNumber>
    </recommendedName>
</protein>
<evidence type="ECO:0000256" key="3">
    <source>
        <dbReference type="ARBA" id="ARBA00022630"/>
    </source>
</evidence>
<feature type="binding site" evidence="9">
    <location>
        <position position="286"/>
    </location>
    <ligand>
        <name>substrate</name>
    </ligand>
</feature>
<keyword evidence="13" id="KW-1185">Reference proteome</keyword>
<comment type="cofactor">
    <cofactor evidence="10">
        <name>FAD</name>
        <dbReference type="ChEBI" id="CHEBI:57692"/>
    </cofactor>
    <text evidence="10">Binds 1 FAD per subunit.</text>
</comment>
<feature type="binding site" evidence="10">
    <location>
        <position position="199"/>
    </location>
    <ligand>
        <name>FAD</name>
        <dbReference type="ChEBI" id="CHEBI:57692"/>
    </ligand>
</feature>
<dbReference type="PANTHER" id="PTHR13914">
    <property type="entry name" value="PROLINE OXIDASE"/>
    <property type="match status" value="1"/>
</dbReference>
<comment type="pathway">
    <text evidence="1">Amino-acid degradation; L-proline degradation into L-glutamate; L-glutamate from L-proline: step 1/2.</text>
</comment>
<dbReference type="InterPro" id="IPR008219">
    <property type="entry name" value="PRODH_bac_arc"/>
</dbReference>
<name>A0A3A1VIX2_9BACL</name>
<dbReference type="SUPFAM" id="SSF51730">
    <property type="entry name" value="FAD-linked oxidoreductase"/>
    <property type="match status" value="1"/>
</dbReference>
<feature type="binding site" evidence="10">
    <location>
        <position position="161"/>
    </location>
    <ligand>
        <name>FAD</name>
        <dbReference type="ChEBI" id="CHEBI:57692"/>
    </ligand>
</feature>
<dbReference type="PIRSF" id="PIRSF000196">
    <property type="entry name" value="Pro_dehydrog"/>
    <property type="match status" value="1"/>
</dbReference>
<dbReference type="Pfam" id="PF01619">
    <property type="entry name" value="Pro_dh"/>
    <property type="match status" value="1"/>
</dbReference>
<evidence type="ECO:0000256" key="9">
    <source>
        <dbReference type="PIRSR" id="PIRSR000196-1"/>
    </source>
</evidence>
<evidence type="ECO:0000259" key="11">
    <source>
        <dbReference type="Pfam" id="PF01619"/>
    </source>
</evidence>
<evidence type="ECO:0000256" key="10">
    <source>
        <dbReference type="PIRSR" id="PIRSR000196-2"/>
    </source>
</evidence>
<dbReference type="PANTHER" id="PTHR13914:SF0">
    <property type="entry name" value="PROLINE DEHYDROGENASE 1, MITOCHONDRIAL"/>
    <property type="match status" value="1"/>
</dbReference>
<feature type="binding site" evidence="9">
    <location>
        <position position="98"/>
    </location>
    <ligand>
        <name>substrate</name>
    </ligand>
</feature>
<dbReference type="AlphaFoldDB" id="A0A3A1VIX2"/>
<evidence type="ECO:0000313" key="13">
    <source>
        <dbReference type="Proteomes" id="UP000266482"/>
    </source>
</evidence>
<dbReference type="GO" id="GO:0010133">
    <property type="term" value="P:L-proline catabolic process to L-glutamate"/>
    <property type="evidence" value="ECO:0007669"/>
    <property type="project" value="UniProtKB-UniPathway"/>
</dbReference>
<proteinExistence type="predicted"/>
<dbReference type="RefSeq" id="WP_119597786.1">
    <property type="nucleotide sequence ID" value="NZ_QXQA01000001.1"/>
</dbReference>
<sequence>METLLRKLFLAIGLNKSAARLMRRYGARLGAARFVAGTELRDAAEAVKRLNDEGLLATVDHLGEFVRHAEDAKLAADMCLMTLDLIHNEGLQANLSLKLTSLGLDIDPALCESHMRAILSRANELRIFVRIDMEDYAHCQAAIDLYRKLKRDYPNFGIVIQAYLRRSELDVRTLGRNGANLRLVKGAYKESPQVAYPLKKDVDEAFAKLIRIQLKQGYAAIATHDEAIIEQSLRWIADNNIPNEKFEFQMLYGIREDLQKQLADEGYRVRVYVPYGKDWFGYFMRRLAERPANVWFLLKHMRRKK</sequence>
<reference evidence="12 13" key="1">
    <citation type="submission" date="2018-09" db="EMBL/GenBank/DDBJ databases">
        <title>Paenibacillus aracenensis nov. sp. isolated from a cave in southern Spain.</title>
        <authorList>
            <person name="Jurado V."/>
            <person name="Gutierrez-Patricio S."/>
            <person name="Gonzalez-Pimentel J.L."/>
            <person name="Miller A.Z."/>
            <person name="Laiz L."/>
            <person name="Saiz-Jimenez C."/>
        </authorList>
    </citation>
    <scope>NUCLEOTIDE SEQUENCE [LARGE SCALE GENOMIC DNA]</scope>
    <source>
        <strain evidence="12 13">DSM 22867</strain>
    </source>
</reference>
<keyword evidence="3" id="KW-0285">Flavoprotein</keyword>
<dbReference type="GO" id="GO:0004657">
    <property type="term" value="F:proline dehydrogenase activity"/>
    <property type="evidence" value="ECO:0007669"/>
    <property type="project" value="UniProtKB-EC"/>
</dbReference>
<keyword evidence="7" id="KW-0642">Proline metabolism</keyword>
<evidence type="ECO:0000256" key="7">
    <source>
        <dbReference type="ARBA" id="ARBA00023062"/>
    </source>
</evidence>